<dbReference type="InterPro" id="IPR012347">
    <property type="entry name" value="Ferritin-like"/>
</dbReference>
<dbReference type="GO" id="GO:0005506">
    <property type="term" value="F:iron ion binding"/>
    <property type="evidence" value="ECO:0007669"/>
    <property type="project" value="InterPro"/>
</dbReference>
<evidence type="ECO:0000313" key="9">
    <source>
        <dbReference type="Proteomes" id="UP000284731"/>
    </source>
</evidence>
<dbReference type="Pfam" id="PF21349">
    <property type="entry name" value="RUBY_RBDX"/>
    <property type="match status" value="1"/>
</dbReference>
<dbReference type="AlphaFoldDB" id="A0A412PIP9"/>
<dbReference type="Gene3D" id="2.20.28.10">
    <property type="match status" value="1"/>
</dbReference>
<dbReference type="GO" id="GO:0016491">
    <property type="term" value="F:oxidoreductase activity"/>
    <property type="evidence" value="ECO:0007669"/>
    <property type="project" value="InterPro"/>
</dbReference>
<evidence type="ECO:0000313" key="8">
    <source>
        <dbReference type="EMBL" id="RGT58055.1"/>
    </source>
</evidence>
<keyword evidence="4" id="KW-0249">Electron transport</keyword>
<evidence type="ECO:0000256" key="3">
    <source>
        <dbReference type="ARBA" id="ARBA00022723"/>
    </source>
</evidence>
<comment type="caution">
    <text evidence="8">The sequence shown here is derived from an EMBL/GenBank/DDBJ whole genome shotgun (WGS) entry which is preliminary data.</text>
</comment>
<dbReference type="Proteomes" id="UP000284731">
    <property type="component" value="Unassembled WGS sequence"/>
</dbReference>
<feature type="domain" description="Ferritin-like diiron" evidence="7">
    <location>
        <begin position="12"/>
        <end position="142"/>
    </location>
</feature>
<protein>
    <submittedName>
        <fullName evidence="8">Rubrerythrin family protein</fullName>
    </submittedName>
</protein>
<dbReference type="InterPro" id="IPR052364">
    <property type="entry name" value="Rubrerythrin"/>
</dbReference>
<dbReference type="PANTHER" id="PTHR43865">
    <property type="entry name" value="RUBRERYTHRIN-RELATED"/>
    <property type="match status" value="1"/>
</dbReference>
<dbReference type="InterPro" id="IPR003251">
    <property type="entry name" value="Rr_diiron-bd_dom"/>
</dbReference>
<dbReference type="PROSITE" id="PS50905">
    <property type="entry name" value="FERRITIN_LIKE"/>
    <property type="match status" value="1"/>
</dbReference>
<keyword evidence="5" id="KW-0408">Iron</keyword>
<dbReference type="InterPro" id="IPR048574">
    <property type="entry name" value="RUBY_RBDX"/>
</dbReference>
<sequence length="187" mass="21645">MEEIIMENKKNPYAGTKTEKNLLEAFRGESEARNKYTFFASVAKKAGFEQIAALFLKTAENEKEHAKLWFKALGMLGDVKENLQAAANGENYEWTDMYERMAKDAEEEGFHDLADQFRGVGAIEKMHEERYRKLLQNVEMQEVFKKSEVKIWECRNCGHIVVGMEAPEICPVCHHPQAFFEVHAENY</sequence>
<evidence type="ECO:0000256" key="1">
    <source>
        <dbReference type="ARBA" id="ARBA00001965"/>
    </source>
</evidence>
<accession>A0A412PIP9</accession>
<dbReference type="InterPro" id="IPR009040">
    <property type="entry name" value="Ferritin-like_diiron"/>
</dbReference>
<dbReference type="Pfam" id="PF02915">
    <property type="entry name" value="Rubrerythrin"/>
    <property type="match status" value="1"/>
</dbReference>
<comment type="cofactor">
    <cofactor evidence="1">
        <name>Fe(3+)</name>
        <dbReference type="ChEBI" id="CHEBI:29034"/>
    </cofactor>
</comment>
<dbReference type="Gene3D" id="1.20.1260.10">
    <property type="match status" value="1"/>
</dbReference>
<keyword evidence="3" id="KW-0479">Metal-binding</keyword>
<dbReference type="PANTHER" id="PTHR43865:SF1">
    <property type="entry name" value="RUBRERYTHRIN-RELATED"/>
    <property type="match status" value="1"/>
</dbReference>
<dbReference type="CDD" id="cd00729">
    <property type="entry name" value="rubredoxin_SM"/>
    <property type="match status" value="1"/>
</dbReference>
<dbReference type="SUPFAM" id="SSF57802">
    <property type="entry name" value="Rubredoxin-like"/>
    <property type="match status" value="1"/>
</dbReference>
<evidence type="ECO:0000256" key="4">
    <source>
        <dbReference type="ARBA" id="ARBA00022982"/>
    </source>
</evidence>
<evidence type="ECO:0000259" key="7">
    <source>
        <dbReference type="PROSITE" id="PS50905"/>
    </source>
</evidence>
<evidence type="ECO:0000256" key="2">
    <source>
        <dbReference type="ARBA" id="ARBA00022448"/>
    </source>
</evidence>
<dbReference type="InterPro" id="IPR024934">
    <property type="entry name" value="Rubredoxin-like_dom"/>
</dbReference>
<dbReference type="EMBL" id="QRWX01000001">
    <property type="protein sequence ID" value="RGT58055.1"/>
    <property type="molecule type" value="Genomic_DNA"/>
</dbReference>
<keyword evidence="2" id="KW-0813">Transport</keyword>
<name>A0A412PIP9_9FIRM</name>
<gene>
    <name evidence="8" type="ORF">DWX20_03145</name>
</gene>
<feature type="domain" description="Rubredoxin-like" evidence="6">
    <location>
        <begin position="149"/>
        <end position="183"/>
    </location>
</feature>
<evidence type="ECO:0000259" key="6">
    <source>
        <dbReference type="PROSITE" id="PS50903"/>
    </source>
</evidence>
<dbReference type="InterPro" id="IPR009078">
    <property type="entry name" value="Ferritin-like_SF"/>
</dbReference>
<dbReference type="SUPFAM" id="SSF47240">
    <property type="entry name" value="Ferritin-like"/>
    <property type="match status" value="1"/>
</dbReference>
<evidence type="ECO:0000256" key="5">
    <source>
        <dbReference type="ARBA" id="ARBA00023004"/>
    </source>
</evidence>
<proteinExistence type="predicted"/>
<dbReference type="NCBIfam" id="NF045767">
    <property type="entry name" value="RuberyRbr"/>
    <property type="match status" value="1"/>
</dbReference>
<reference evidence="8 9" key="1">
    <citation type="submission" date="2018-08" db="EMBL/GenBank/DDBJ databases">
        <title>A genome reference for cultivated species of the human gut microbiota.</title>
        <authorList>
            <person name="Zou Y."/>
            <person name="Xue W."/>
            <person name="Luo G."/>
        </authorList>
    </citation>
    <scope>NUCLEOTIDE SEQUENCE [LARGE SCALE GENOMIC DNA]</scope>
    <source>
        <strain evidence="8 9">AF18-46</strain>
    </source>
</reference>
<dbReference type="PROSITE" id="PS50903">
    <property type="entry name" value="RUBREDOXIN_LIKE"/>
    <property type="match status" value="1"/>
</dbReference>
<organism evidence="8 9">
    <name type="scientific">Solobacterium moorei</name>
    <dbReference type="NCBI Taxonomy" id="102148"/>
    <lineage>
        <taxon>Bacteria</taxon>
        <taxon>Bacillati</taxon>
        <taxon>Bacillota</taxon>
        <taxon>Erysipelotrichia</taxon>
        <taxon>Erysipelotrichales</taxon>
        <taxon>Erysipelotrichaceae</taxon>
        <taxon>Solobacterium</taxon>
    </lineage>
</organism>
<dbReference type="CDD" id="cd01041">
    <property type="entry name" value="Rubrerythrin"/>
    <property type="match status" value="1"/>
</dbReference>